<reference evidence="2 3" key="1">
    <citation type="submission" date="2021-06" db="EMBL/GenBank/DDBJ databases">
        <title>Caerostris extrusa draft genome.</title>
        <authorList>
            <person name="Kono N."/>
            <person name="Arakawa K."/>
        </authorList>
    </citation>
    <scope>NUCLEOTIDE SEQUENCE [LARGE SCALE GENOMIC DNA]</scope>
</reference>
<evidence type="ECO:0000313" key="3">
    <source>
        <dbReference type="Proteomes" id="UP001054945"/>
    </source>
</evidence>
<feature type="region of interest" description="Disordered" evidence="1">
    <location>
        <begin position="12"/>
        <end position="72"/>
    </location>
</feature>
<dbReference type="AlphaFoldDB" id="A0AAV4Y8P3"/>
<evidence type="ECO:0000256" key="1">
    <source>
        <dbReference type="SAM" id="MobiDB-lite"/>
    </source>
</evidence>
<feature type="compositionally biased region" description="Basic residues" evidence="1">
    <location>
        <begin position="25"/>
        <end position="35"/>
    </location>
</feature>
<organism evidence="2 3">
    <name type="scientific">Caerostris extrusa</name>
    <name type="common">Bark spider</name>
    <name type="synonym">Caerostris bankana</name>
    <dbReference type="NCBI Taxonomy" id="172846"/>
    <lineage>
        <taxon>Eukaryota</taxon>
        <taxon>Metazoa</taxon>
        <taxon>Ecdysozoa</taxon>
        <taxon>Arthropoda</taxon>
        <taxon>Chelicerata</taxon>
        <taxon>Arachnida</taxon>
        <taxon>Araneae</taxon>
        <taxon>Araneomorphae</taxon>
        <taxon>Entelegynae</taxon>
        <taxon>Araneoidea</taxon>
        <taxon>Araneidae</taxon>
        <taxon>Caerostris</taxon>
    </lineage>
</organism>
<evidence type="ECO:0000313" key="2">
    <source>
        <dbReference type="EMBL" id="GIZ03390.1"/>
    </source>
</evidence>
<dbReference type="EMBL" id="BPLR01001598">
    <property type="protein sequence ID" value="GIZ03390.1"/>
    <property type="molecule type" value="Genomic_DNA"/>
</dbReference>
<sequence length="72" mass="7453">MNADEKKILLENTNGVTSPFQGTVGKKKKKKKGNANRHGIGMPGANEVNVTSAKTSAAAGISPAMHGKPTVH</sequence>
<dbReference type="Proteomes" id="UP001054945">
    <property type="component" value="Unassembled WGS sequence"/>
</dbReference>
<accession>A0AAV4Y8P3</accession>
<gene>
    <name evidence="2" type="ORF">CEXT_40391</name>
</gene>
<protein>
    <submittedName>
        <fullName evidence="2">Uncharacterized protein</fullName>
    </submittedName>
</protein>
<proteinExistence type="predicted"/>
<name>A0AAV4Y8P3_CAEEX</name>
<feature type="compositionally biased region" description="Polar residues" evidence="1">
    <location>
        <begin position="12"/>
        <end position="21"/>
    </location>
</feature>
<comment type="caution">
    <text evidence="2">The sequence shown here is derived from an EMBL/GenBank/DDBJ whole genome shotgun (WGS) entry which is preliminary data.</text>
</comment>
<keyword evidence="3" id="KW-1185">Reference proteome</keyword>